<dbReference type="InterPro" id="IPR038765">
    <property type="entry name" value="Papain-like_cys_pep_sf"/>
</dbReference>
<feature type="compositionally biased region" description="Gly residues" evidence="2">
    <location>
        <begin position="32"/>
        <end position="42"/>
    </location>
</feature>
<evidence type="ECO:0000259" key="5">
    <source>
        <dbReference type="PROSITE" id="PS51272"/>
    </source>
</evidence>
<dbReference type="PROSITE" id="PS50911">
    <property type="entry name" value="CHAP"/>
    <property type="match status" value="1"/>
</dbReference>
<dbReference type="Gene3D" id="2.60.40.2700">
    <property type="match status" value="3"/>
</dbReference>
<gene>
    <name evidence="6" type="ORF">B4915_12340</name>
</gene>
<evidence type="ECO:0000256" key="1">
    <source>
        <dbReference type="ARBA" id="ARBA00022729"/>
    </source>
</evidence>
<feature type="compositionally biased region" description="Low complexity" evidence="2">
    <location>
        <begin position="43"/>
        <end position="59"/>
    </location>
</feature>
<reference evidence="6 7" key="1">
    <citation type="journal article" date="2017" name="New Microbes New Infect">
        <title>Genome sequence of 'Leucobacter massiliensis' sp. nov. isolated from human pharynx after travel to the 2014 Hajj.</title>
        <authorList>
            <person name="Leangapichart T."/>
            <person name="Gautret P."/>
            <person name="Nguyen T.T."/>
            <person name="Armstrong N."/>
            <person name="Rolain J.M."/>
        </authorList>
    </citation>
    <scope>NUCLEOTIDE SEQUENCE [LARGE SCALE GENOMIC DNA]</scope>
    <source>
        <strain evidence="6 7">122RC15</strain>
    </source>
</reference>
<feature type="signal peptide" evidence="3">
    <location>
        <begin position="1"/>
        <end position="22"/>
    </location>
</feature>
<feature type="region of interest" description="Disordered" evidence="2">
    <location>
        <begin position="24"/>
        <end position="120"/>
    </location>
</feature>
<feature type="chain" id="PRO_5038829488" description="Peptidase C51 domain-containing protein" evidence="3">
    <location>
        <begin position="23"/>
        <end position="1145"/>
    </location>
</feature>
<proteinExistence type="predicted"/>
<comment type="caution">
    <text evidence="6">The sequence shown here is derived from an EMBL/GenBank/DDBJ whole genome shotgun (WGS) entry which is preliminary data.</text>
</comment>
<dbReference type="EMBL" id="MWZD01000022">
    <property type="protein sequence ID" value="PRI10195.1"/>
    <property type="molecule type" value="Genomic_DNA"/>
</dbReference>
<evidence type="ECO:0008006" key="8">
    <source>
        <dbReference type="Google" id="ProtNLM"/>
    </source>
</evidence>
<dbReference type="InterPro" id="IPR028994">
    <property type="entry name" value="Integrin_alpha_N"/>
</dbReference>
<dbReference type="SUPFAM" id="SSF54001">
    <property type="entry name" value="Cysteine proteinases"/>
    <property type="match status" value="1"/>
</dbReference>
<evidence type="ECO:0000256" key="2">
    <source>
        <dbReference type="SAM" id="MobiDB-lite"/>
    </source>
</evidence>
<keyword evidence="7" id="KW-1185">Reference proteome</keyword>
<accession>A0A2S9QKT4</accession>
<evidence type="ECO:0000313" key="6">
    <source>
        <dbReference type="EMBL" id="PRI10195.1"/>
    </source>
</evidence>
<dbReference type="InterPro" id="IPR007921">
    <property type="entry name" value="CHAP_dom"/>
</dbReference>
<dbReference type="InterPro" id="IPR013517">
    <property type="entry name" value="FG-GAP"/>
</dbReference>
<dbReference type="Proteomes" id="UP000238650">
    <property type="component" value="Unassembled WGS sequence"/>
</dbReference>
<feature type="compositionally biased region" description="Low complexity" evidence="2">
    <location>
        <begin position="88"/>
        <end position="100"/>
    </location>
</feature>
<dbReference type="Gene3D" id="3.90.1720.10">
    <property type="entry name" value="endopeptidase domain like (from Nostoc punctiforme)"/>
    <property type="match status" value="1"/>
</dbReference>
<dbReference type="Pfam" id="PF00395">
    <property type="entry name" value="SLH"/>
    <property type="match status" value="1"/>
</dbReference>
<feature type="domain" description="SLH" evidence="5">
    <location>
        <begin position="1085"/>
        <end position="1145"/>
    </location>
</feature>
<dbReference type="SUPFAM" id="SSF69318">
    <property type="entry name" value="Integrin alpha N-terminal domain"/>
    <property type="match status" value="2"/>
</dbReference>
<name>A0A2S9QKT4_9MICO</name>
<dbReference type="Pfam" id="PF05257">
    <property type="entry name" value="CHAP"/>
    <property type="match status" value="1"/>
</dbReference>
<organism evidence="6 7">
    <name type="scientific">Leucobacter massiliensis</name>
    <dbReference type="NCBI Taxonomy" id="1686285"/>
    <lineage>
        <taxon>Bacteria</taxon>
        <taxon>Bacillati</taxon>
        <taxon>Actinomycetota</taxon>
        <taxon>Actinomycetes</taxon>
        <taxon>Micrococcales</taxon>
        <taxon>Microbacteriaceae</taxon>
        <taxon>Leucobacter</taxon>
    </lineage>
</organism>
<dbReference type="AlphaFoldDB" id="A0A2S9QKT4"/>
<feature type="domain" description="Peptidase C51" evidence="4">
    <location>
        <begin position="143"/>
        <end position="276"/>
    </location>
</feature>
<dbReference type="PROSITE" id="PS51272">
    <property type="entry name" value="SLH"/>
    <property type="match status" value="2"/>
</dbReference>
<evidence type="ECO:0000259" key="4">
    <source>
        <dbReference type="PROSITE" id="PS50911"/>
    </source>
</evidence>
<evidence type="ECO:0000256" key="3">
    <source>
        <dbReference type="SAM" id="SignalP"/>
    </source>
</evidence>
<feature type="region of interest" description="Disordered" evidence="2">
    <location>
        <begin position="847"/>
        <end position="871"/>
    </location>
</feature>
<feature type="domain" description="SLH" evidence="5">
    <location>
        <begin position="954"/>
        <end position="1021"/>
    </location>
</feature>
<protein>
    <recommendedName>
        <fullName evidence="8">Peptidase C51 domain-containing protein</fullName>
    </recommendedName>
</protein>
<sequence>MRAWTMILAVALLVSLPTSLPGAPAIAVEQPGGTGDGSGSGGPAPADETVTPPEGADPSAPEPAPEEGTPSPAPDGEQPGAEPRDPADPGAPGDADAPRGPDGGLASDSPGPATARPWDGSGLEALPYAAGRGARIGDDYPARYRSLPFPYPAGQYIWDEWNFAYRQCTSFVSWRLNSANGVPFSNQYGGVTRWGDAGQWAATARGLGITVDTRPEVGAVAWSGPNYRGASEFGHVAWVAEVRDDGNIVIEEYNNGWLGAYGYRLVHPSAFQGYIHVKDLTRPFSKIGSATVSGAPMVGGTLTAQSSGWSPEPGGLRYRWMRDGATISGATGKSYQPVMADLGARISVEVTAERPGYRAASVSSGASARVTMTDADGDGLEDTQSILPWNSDVNGDGLPDAVGMGDGGVYVALNSAKGLGAQRLWLADFGSAAGWTVRGHPRTLVDVNGDGRADVVGFGDTGVYVATSTGSGFGKASRWVAGFGAAGTWSVEHHPRTLADVTGDGLPDVVGFASDGVLVAEGTGKGFGTPRLWSSDFGAAKGWRVDRHPRLLVDMNNDGRDDIVGFSEAGVSVALSTGTGFAPAKLWAADFGYGTGWRVQSHVRAIADVDGDGRPDVVGFGSGGVYVARNTGSGLRATSLWRAEFGTATGWRVGQHPRVLADVNGDGRADVVGFGAAGTAVALSTGTSFAAPSDWTKEFSGAQWGAHRQPRVVTDANGDGRADIVGFSDAGIRIALSSGRSFAASQLALPQMGRNAGWQVGSHPRALAIRSLGARPTPTVAGEARLGQSLRADAGRWGPSPVALSYQWRRDGQAIAGATGASYRLVASDVGASISVRVTGRKLGHAASARDSAAQPVQPGRLSSAEPTVSGVAKPGARLEASAGSWGPAPVTLAYQWHRNGSAIPGATSRSYTLSSEDVGRRITVTVTGSKAAHETTSRASRTVKVLGVPELPASSPFADVTPRHKFYREIAWMYGSGMSTGIRQPSGAPRYGPGDPVSREAMAAFLFRLAAPKDGPAPASSPFVDVSTRHKFFREIAWMSSSGLSNGNASPAGRAYAPGSAVSREAMAAFLYRLERPEGYRPPAVSPFADVPTSHKFYREIAWMHDSGLSTGIRQPSGLPRYGPKDAVSREAMAAFLYRLEVSG</sequence>
<keyword evidence="1 3" id="KW-0732">Signal</keyword>
<dbReference type="InterPro" id="IPR001119">
    <property type="entry name" value="SLH_dom"/>
</dbReference>
<dbReference type="Gene3D" id="2.130.10.130">
    <property type="entry name" value="Integrin alpha, N-terminal"/>
    <property type="match status" value="1"/>
</dbReference>
<evidence type="ECO:0000313" key="7">
    <source>
        <dbReference type="Proteomes" id="UP000238650"/>
    </source>
</evidence>
<dbReference type="Pfam" id="PF13517">
    <property type="entry name" value="FG-GAP_3"/>
    <property type="match status" value="2"/>
</dbReference>